<name>M2B5S3_9BACT</name>
<gene>
    <name evidence="2" type="ORF">RE6C_01723</name>
</gene>
<comment type="caution">
    <text evidence="2">The sequence shown here is derived from an EMBL/GenBank/DDBJ whole genome shotgun (WGS) entry which is preliminary data.</text>
</comment>
<evidence type="ECO:0000313" key="2">
    <source>
        <dbReference type="EMBL" id="EMB17544.1"/>
    </source>
</evidence>
<feature type="region of interest" description="Disordered" evidence="1">
    <location>
        <begin position="1"/>
        <end position="27"/>
    </location>
</feature>
<dbReference type="AlphaFoldDB" id="M2B5S3"/>
<protein>
    <submittedName>
        <fullName evidence="2">Uncharacterized protein</fullName>
    </submittedName>
</protein>
<evidence type="ECO:0000313" key="3">
    <source>
        <dbReference type="Proteomes" id="UP000011529"/>
    </source>
</evidence>
<dbReference type="Proteomes" id="UP000011529">
    <property type="component" value="Unassembled WGS sequence"/>
</dbReference>
<accession>M2B5S3</accession>
<sequence length="72" mass="8512">MAGGLCDQTVSAGYRSRQNHDMDRSTRSSHHIWKINRAYSFMSTVRRSVFNRIAIPEMLHTLNVWLRQHEPR</sequence>
<dbReference type="PATRIC" id="fig|1263867.3.peg.1829"/>
<reference evidence="2" key="2">
    <citation type="journal article" date="2013" name="Mar. Genomics">
        <title>Expression of sulfatases in Rhodopirellula baltica and the diversity of sulfatases in the genus Rhodopirellula.</title>
        <authorList>
            <person name="Wegner C.E."/>
            <person name="Richter-Heitmann T."/>
            <person name="Klindworth A."/>
            <person name="Klockow C."/>
            <person name="Richter M."/>
            <person name="Achstetter T."/>
            <person name="Glockner F.O."/>
            <person name="Harder J."/>
        </authorList>
    </citation>
    <scope>NUCLEOTIDE SEQUENCE [LARGE SCALE GENOMIC DNA]</scope>
    <source>
        <strain evidence="2">6C</strain>
    </source>
</reference>
<keyword evidence="3" id="KW-1185">Reference proteome</keyword>
<proteinExistence type="predicted"/>
<organism evidence="2 3">
    <name type="scientific">Rhodopirellula europaea 6C</name>
    <dbReference type="NCBI Taxonomy" id="1263867"/>
    <lineage>
        <taxon>Bacteria</taxon>
        <taxon>Pseudomonadati</taxon>
        <taxon>Planctomycetota</taxon>
        <taxon>Planctomycetia</taxon>
        <taxon>Pirellulales</taxon>
        <taxon>Pirellulaceae</taxon>
        <taxon>Rhodopirellula</taxon>
    </lineage>
</organism>
<reference evidence="2" key="1">
    <citation type="submission" date="2012-11" db="EMBL/GenBank/DDBJ databases">
        <title>Permanent draft genomes of Rhodopirellula europaea strain SH398 and 6C.</title>
        <authorList>
            <person name="Richter M."/>
            <person name="Richter-Heitmann T."/>
            <person name="Frank C."/>
            <person name="Harder J."/>
            <person name="Glockner F.O."/>
        </authorList>
    </citation>
    <scope>NUCLEOTIDE SEQUENCE</scope>
    <source>
        <strain evidence="2">6C</strain>
    </source>
</reference>
<evidence type="ECO:0000256" key="1">
    <source>
        <dbReference type="SAM" id="MobiDB-lite"/>
    </source>
</evidence>
<dbReference type="EMBL" id="ANMO01000095">
    <property type="protein sequence ID" value="EMB17544.1"/>
    <property type="molecule type" value="Genomic_DNA"/>
</dbReference>